<dbReference type="PANTHER" id="PTHR33231:SF1">
    <property type="entry name" value="30S RIBOSOMAL PROTEIN"/>
    <property type="match status" value="1"/>
</dbReference>
<evidence type="ECO:0000259" key="2">
    <source>
        <dbReference type="Pfam" id="PF16321"/>
    </source>
</evidence>
<dbReference type="GO" id="GO:0022627">
    <property type="term" value="C:cytosolic small ribosomal subunit"/>
    <property type="evidence" value="ECO:0007669"/>
    <property type="project" value="TreeGrafter"/>
</dbReference>
<gene>
    <name evidence="3" type="ORF">G3563_29785</name>
</gene>
<proteinExistence type="predicted"/>
<dbReference type="Gene3D" id="3.30.505.50">
    <property type="entry name" value="Sigma 54 modulation/S30EA ribosomal protein, C-terminal domain"/>
    <property type="match status" value="1"/>
</dbReference>
<organism evidence="3">
    <name type="scientific">Escherichia coli</name>
    <dbReference type="NCBI Taxonomy" id="562"/>
    <lineage>
        <taxon>Bacteria</taxon>
        <taxon>Pseudomonadati</taxon>
        <taxon>Pseudomonadota</taxon>
        <taxon>Gammaproteobacteria</taxon>
        <taxon>Enterobacterales</taxon>
        <taxon>Enterobacteriaceae</taxon>
        <taxon>Escherichia</taxon>
    </lineage>
</organism>
<keyword evidence="1" id="KW-0963">Cytoplasm</keyword>
<dbReference type="GO" id="GO:0043024">
    <property type="term" value="F:ribosomal small subunit binding"/>
    <property type="evidence" value="ECO:0007669"/>
    <property type="project" value="TreeGrafter"/>
</dbReference>
<evidence type="ECO:0000313" key="3">
    <source>
        <dbReference type="EMBL" id="NEU03121.1"/>
    </source>
</evidence>
<comment type="caution">
    <text evidence="3">The sequence shown here is derived from an EMBL/GenBank/DDBJ whole genome shotgun (WGS) entry which is preliminary data.</text>
</comment>
<dbReference type="GO" id="GO:0045900">
    <property type="term" value="P:negative regulation of translational elongation"/>
    <property type="evidence" value="ECO:0007669"/>
    <property type="project" value="TreeGrafter"/>
</dbReference>
<dbReference type="PANTHER" id="PTHR33231">
    <property type="entry name" value="30S RIBOSOMAL PROTEIN"/>
    <property type="match status" value="1"/>
</dbReference>
<dbReference type="FunFam" id="3.30.505.50:FF:000001">
    <property type="entry name" value="Ribosome hibernation promoting factor"/>
    <property type="match status" value="1"/>
</dbReference>
<dbReference type="InterPro" id="IPR050574">
    <property type="entry name" value="HPF/YfiA_ribosome-assoc"/>
</dbReference>
<feature type="non-terminal residue" evidence="3">
    <location>
        <position position="1"/>
    </location>
</feature>
<dbReference type="Pfam" id="PF16321">
    <property type="entry name" value="Ribosom_S30AE_C"/>
    <property type="match status" value="1"/>
</dbReference>
<dbReference type="AlphaFoldDB" id="A0A6D1AI35"/>
<dbReference type="InterPro" id="IPR038416">
    <property type="entry name" value="Ribosom_S30AE_C_sf"/>
</dbReference>
<name>A0A6D1AI35_ECOLX</name>
<sequence length="46" mass="5324">MDSEEAILQMNMLGHNFFVFTNAETNLTNVVYRRNDGKYGLIEPTE</sequence>
<evidence type="ECO:0000256" key="1">
    <source>
        <dbReference type="ARBA" id="ARBA00022490"/>
    </source>
</evidence>
<feature type="domain" description="Sigma 54 modulation/S30EA ribosomal protein C-terminal" evidence="2">
    <location>
        <begin position="1"/>
        <end position="41"/>
    </location>
</feature>
<reference evidence="3" key="1">
    <citation type="submission" date="2020-02" db="EMBL/GenBank/DDBJ databases">
        <title>Investigating the Use of Bacteriophages as New Decolonization Strategy for Intestinal Carriage of CTX-M-15-producing ST131 Escherichia coli: an In Vitro Continuous Culture System Model.</title>
        <authorList>
            <person name="Bernasconi O.J."/>
            <person name="Campos-Madueno E.I."/>
            <person name="Dona V."/>
            <person name="Perreten V."/>
            <person name="Carattoli A."/>
            <person name="Endimiani A."/>
        </authorList>
    </citation>
    <scope>NUCLEOTIDE SEQUENCE</scope>
    <source>
        <strain evidence="3">4901.28</strain>
    </source>
</reference>
<accession>A0A6D1AI35</accession>
<dbReference type="InterPro" id="IPR032528">
    <property type="entry name" value="Ribosom_S30AE_C"/>
</dbReference>
<dbReference type="EMBL" id="JAAHTE010000862">
    <property type="protein sequence ID" value="NEU03121.1"/>
    <property type="molecule type" value="Genomic_DNA"/>
</dbReference>
<protein>
    <submittedName>
        <fullName evidence="3">Ribosomal subunit interface protein</fullName>
    </submittedName>
</protein>